<keyword evidence="2" id="KW-1185">Reference proteome</keyword>
<name>A0A315EEP4_9BURK</name>
<dbReference type="RefSeq" id="WP_108403003.1">
    <property type="nucleotide sequence ID" value="NZ_NESP01000002.1"/>
</dbReference>
<dbReference type="AlphaFoldDB" id="A0A315EEP4"/>
<evidence type="ECO:0000313" key="2">
    <source>
        <dbReference type="Proteomes" id="UP000251341"/>
    </source>
</evidence>
<reference evidence="1 2" key="1">
    <citation type="submission" date="2017-04" db="EMBL/GenBank/DDBJ databases">
        <title>Unexpected and diverse lifestyles within the genus Limnohabitans.</title>
        <authorList>
            <person name="Kasalicky V."/>
            <person name="Mehrshad M."/>
            <person name="Andrei S.-A."/>
            <person name="Salcher M."/>
            <person name="Kratochvilova H."/>
            <person name="Simek K."/>
            <person name="Ghai R."/>
        </authorList>
    </citation>
    <scope>NUCLEOTIDE SEQUENCE [LARGE SCALE GENOMIC DNA]</scope>
    <source>
        <strain evidence="1 2">MWH-C5</strain>
    </source>
</reference>
<evidence type="ECO:0000313" key="1">
    <source>
        <dbReference type="EMBL" id="PUE56476.1"/>
    </source>
</evidence>
<protein>
    <submittedName>
        <fullName evidence="1">Uncharacterized protein</fullName>
    </submittedName>
</protein>
<gene>
    <name evidence="1" type="ORF">B9Z44_14620</name>
</gene>
<organism evidence="1 2">
    <name type="scientific">Limnohabitans curvus</name>
    <dbReference type="NCBI Taxonomy" id="323423"/>
    <lineage>
        <taxon>Bacteria</taxon>
        <taxon>Pseudomonadati</taxon>
        <taxon>Pseudomonadota</taxon>
        <taxon>Betaproteobacteria</taxon>
        <taxon>Burkholderiales</taxon>
        <taxon>Comamonadaceae</taxon>
        <taxon>Limnohabitans</taxon>
    </lineage>
</organism>
<dbReference type="EMBL" id="NESP01000002">
    <property type="protein sequence ID" value="PUE56476.1"/>
    <property type="molecule type" value="Genomic_DNA"/>
</dbReference>
<proteinExistence type="predicted"/>
<sequence>MTTPAQNTIHLLLPSEVISKSLVEYRLIETRLQHFLESIKFFVDHIGVVINPDESYFAFASESDDPVDGFIVVPSSALNQNLYQGLLPPYALVPNVETKIGSAFSEFMQELTSMHQDCCLALLETFLDFDNEISSKLRGSIHLLEDSRLVASINYKNAPESAVLEMINAKCINITQCRISGDIAESLAKSTEASYGF</sequence>
<accession>A0A315EEP4</accession>
<dbReference type="Proteomes" id="UP000251341">
    <property type="component" value="Unassembled WGS sequence"/>
</dbReference>
<comment type="caution">
    <text evidence="1">The sequence shown here is derived from an EMBL/GenBank/DDBJ whole genome shotgun (WGS) entry which is preliminary data.</text>
</comment>